<dbReference type="Pfam" id="PF03172">
    <property type="entry name" value="HSR"/>
    <property type="match status" value="1"/>
</dbReference>
<accession>A0AAU9ZGT8</accession>
<feature type="region of interest" description="Disordered" evidence="1">
    <location>
        <begin position="146"/>
        <end position="219"/>
    </location>
</feature>
<proteinExistence type="predicted"/>
<sequence length="219" mass="25427">MLPGQARQPEFDAWEVWEVSSHLYMSTTEDESKEESAEYGLIFKRFKKNKVEIASAITKPFPFLMSLRDHDFISEEKFQISRKKCENPDAVRNEVYDILCDLQKDFSLSLLEVIFSPTHLKAYPDLNETVKIFRDVSNNHRTLHRINGRHTEERPGLPEVVREEGSSSHERMLDGQEPQDDLSSSPLRPQAEMAPLSKARLTKNMKEGPHAKWKKDAWL</sequence>
<reference evidence="3" key="1">
    <citation type="submission" date="2022-06" db="EMBL/GenBank/DDBJ databases">
        <authorList>
            <person name="Andreotti S."/>
            <person name="Wyler E."/>
        </authorList>
    </citation>
    <scope>NUCLEOTIDE SEQUENCE</scope>
</reference>
<feature type="domain" description="HSR" evidence="2">
    <location>
        <begin position="22"/>
        <end position="138"/>
    </location>
</feature>
<dbReference type="GO" id="GO:0005634">
    <property type="term" value="C:nucleus"/>
    <property type="evidence" value="ECO:0007669"/>
    <property type="project" value="InterPro"/>
</dbReference>
<dbReference type="PANTHER" id="PTHR46386:SF1">
    <property type="entry name" value="NUCLEAR BODY PROTEIN SP140-LIKE PROTEIN"/>
    <property type="match status" value="1"/>
</dbReference>
<keyword evidence="4" id="KW-1185">Reference proteome</keyword>
<dbReference type="PROSITE" id="PS51414">
    <property type="entry name" value="HSR"/>
    <property type="match status" value="1"/>
</dbReference>
<dbReference type="Proteomes" id="UP001152836">
    <property type="component" value="Unassembled WGS sequence"/>
</dbReference>
<dbReference type="EMBL" id="CALSGD010001444">
    <property type="protein sequence ID" value="CAH6791869.1"/>
    <property type="molecule type" value="Genomic_DNA"/>
</dbReference>
<evidence type="ECO:0000313" key="4">
    <source>
        <dbReference type="Proteomes" id="UP001152836"/>
    </source>
</evidence>
<gene>
    <name evidence="3" type="primary">C130026I21Rik</name>
    <name evidence="3" type="ORF">PHOROB_LOCUS8929</name>
</gene>
<evidence type="ECO:0000259" key="2">
    <source>
        <dbReference type="PROSITE" id="PS51414"/>
    </source>
</evidence>
<feature type="compositionally biased region" description="Basic and acidic residues" evidence="1">
    <location>
        <begin position="149"/>
        <end position="174"/>
    </location>
</feature>
<dbReference type="InterPro" id="IPR043563">
    <property type="entry name" value="Sp110/Sp140/Sp140L-like"/>
</dbReference>
<evidence type="ECO:0000313" key="3">
    <source>
        <dbReference type="EMBL" id="CAH6791869.1"/>
    </source>
</evidence>
<comment type="caution">
    <text evidence="3">The sequence shown here is derived from an EMBL/GenBank/DDBJ whole genome shotgun (WGS) entry which is preliminary data.</text>
</comment>
<dbReference type="GO" id="GO:0000981">
    <property type="term" value="F:DNA-binding transcription factor activity, RNA polymerase II-specific"/>
    <property type="evidence" value="ECO:0007669"/>
    <property type="project" value="TreeGrafter"/>
</dbReference>
<dbReference type="PANTHER" id="PTHR46386">
    <property type="entry name" value="NUCLEAR BODY PROTEIN SP140"/>
    <property type="match status" value="1"/>
</dbReference>
<dbReference type="AlphaFoldDB" id="A0AAU9ZGT8"/>
<organism evidence="3 4">
    <name type="scientific">Phodopus roborovskii</name>
    <name type="common">Roborovski's desert hamster</name>
    <name type="synonym">Cricetulus roborovskii</name>
    <dbReference type="NCBI Taxonomy" id="109678"/>
    <lineage>
        <taxon>Eukaryota</taxon>
        <taxon>Metazoa</taxon>
        <taxon>Chordata</taxon>
        <taxon>Craniata</taxon>
        <taxon>Vertebrata</taxon>
        <taxon>Euteleostomi</taxon>
        <taxon>Mammalia</taxon>
        <taxon>Eutheria</taxon>
        <taxon>Euarchontoglires</taxon>
        <taxon>Glires</taxon>
        <taxon>Rodentia</taxon>
        <taxon>Myomorpha</taxon>
        <taxon>Muroidea</taxon>
        <taxon>Cricetidae</taxon>
        <taxon>Cricetinae</taxon>
        <taxon>Phodopus</taxon>
    </lineage>
</organism>
<dbReference type="InterPro" id="IPR004865">
    <property type="entry name" value="HSR_dom"/>
</dbReference>
<evidence type="ECO:0000256" key="1">
    <source>
        <dbReference type="SAM" id="MobiDB-lite"/>
    </source>
</evidence>
<name>A0AAU9ZGT8_PHORO</name>
<feature type="compositionally biased region" description="Basic and acidic residues" evidence="1">
    <location>
        <begin position="204"/>
        <end position="219"/>
    </location>
</feature>
<protein>
    <submittedName>
        <fullName evidence="3">C130026I21Rik protein</fullName>
    </submittedName>
</protein>